<dbReference type="EMBL" id="NWTC01000008">
    <property type="protein sequence ID" value="PDT47462.1"/>
    <property type="molecule type" value="Genomic_DNA"/>
</dbReference>
<reference evidence="1 2" key="1">
    <citation type="submission" date="2017-09" db="EMBL/GenBank/DDBJ databases">
        <title>Comparative genomics of rhizobia isolated from Phaseolus vulgaris in China.</title>
        <authorList>
            <person name="Tong W."/>
        </authorList>
    </citation>
    <scope>NUCLEOTIDE SEQUENCE [LARGE SCALE GENOMIC DNA]</scope>
    <source>
        <strain evidence="1 2">PCH1</strain>
    </source>
</reference>
<protein>
    <submittedName>
        <fullName evidence="1">Uncharacterized protein</fullName>
    </submittedName>
</protein>
<sequence>MTIAERKAREAHDRENPWRPMTEAKADGLICNLLFDDMAGHHSPEDVNYFLDADGYWYRIDPPERIWRKPMNWRPAYVRMTPERRSIIKKRCEVVHG</sequence>
<accession>A0A2A6LYY6</accession>
<evidence type="ECO:0000313" key="2">
    <source>
        <dbReference type="Proteomes" id="UP000220353"/>
    </source>
</evidence>
<name>A0A2A6LYY6_RHIFR</name>
<dbReference type="RefSeq" id="WP_097586860.1">
    <property type="nucleotide sequence ID" value="NZ_NWTC01000008.1"/>
</dbReference>
<dbReference type="Proteomes" id="UP000220353">
    <property type="component" value="Unassembled WGS sequence"/>
</dbReference>
<proteinExistence type="predicted"/>
<dbReference type="AlphaFoldDB" id="A0A2A6LYY6"/>
<organism evidence="1 2">
    <name type="scientific">Rhizobium fredii</name>
    <name type="common">Sinorhizobium fredii</name>
    <dbReference type="NCBI Taxonomy" id="380"/>
    <lineage>
        <taxon>Bacteria</taxon>
        <taxon>Pseudomonadati</taxon>
        <taxon>Pseudomonadota</taxon>
        <taxon>Alphaproteobacteria</taxon>
        <taxon>Hyphomicrobiales</taxon>
        <taxon>Rhizobiaceae</taxon>
        <taxon>Sinorhizobium/Ensifer group</taxon>
        <taxon>Sinorhizobium</taxon>
    </lineage>
</organism>
<gene>
    <name evidence="1" type="ORF">CO661_12025</name>
</gene>
<comment type="caution">
    <text evidence="1">The sequence shown here is derived from an EMBL/GenBank/DDBJ whole genome shotgun (WGS) entry which is preliminary data.</text>
</comment>
<evidence type="ECO:0000313" key="1">
    <source>
        <dbReference type="EMBL" id="PDT47462.1"/>
    </source>
</evidence>